<dbReference type="Proteomes" id="UP000700596">
    <property type="component" value="Unassembled WGS sequence"/>
</dbReference>
<dbReference type="AlphaFoldDB" id="A0A9P9DI27"/>
<keyword evidence="1" id="KW-1133">Transmembrane helix</keyword>
<dbReference type="OrthoDB" id="4829316at2759"/>
<sequence>MPAATPRLAFFRSAARYLTEPHPYGRRSITQAAHPVAWAEYAKHLGRTSVVYFPWYAVVLGWPVATAAFLKRTGV</sequence>
<organism evidence="2 3">
    <name type="scientific">Dendryphion nanum</name>
    <dbReference type="NCBI Taxonomy" id="256645"/>
    <lineage>
        <taxon>Eukaryota</taxon>
        <taxon>Fungi</taxon>
        <taxon>Dikarya</taxon>
        <taxon>Ascomycota</taxon>
        <taxon>Pezizomycotina</taxon>
        <taxon>Dothideomycetes</taxon>
        <taxon>Pleosporomycetidae</taxon>
        <taxon>Pleosporales</taxon>
        <taxon>Torulaceae</taxon>
        <taxon>Dendryphion</taxon>
    </lineage>
</organism>
<proteinExistence type="predicted"/>
<comment type="caution">
    <text evidence="2">The sequence shown here is derived from an EMBL/GenBank/DDBJ whole genome shotgun (WGS) entry which is preliminary data.</text>
</comment>
<reference evidence="2" key="1">
    <citation type="journal article" date="2021" name="Nat. Commun.">
        <title>Genetic determinants of endophytism in the Arabidopsis root mycobiome.</title>
        <authorList>
            <person name="Mesny F."/>
            <person name="Miyauchi S."/>
            <person name="Thiergart T."/>
            <person name="Pickel B."/>
            <person name="Atanasova L."/>
            <person name="Karlsson M."/>
            <person name="Huettel B."/>
            <person name="Barry K.W."/>
            <person name="Haridas S."/>
            <person name="Chen C."/>
            <person name="Bauer D."/>
            <person name="Andreopoulos W."/>
            <person name="Pangilinan J."/>
            <person name="LaButti K."/>
            <person name="Riley R."/>
            <person name="Lipzen A."/>
            <person name="Clum A."/>
            <person name="Drula E."/>
            <person name="Henrissat B."/>
            <person name="Kohler A."/>
            <person name="Grigoriev I.V."/>
            <person name="Martin F.M."/>
            <person name="Hacquard S."/>
        </authorList>
    </citation>
    <scope>NUCLEOTIDE SEQUENCE</scope>
    <source>
        <strain evidence="2">MPI-CAGE-CH-0243</strain>
    </source>
</reference>
<keyword evidence="1" id="KW-0812">Transmembrane</keyword>
<evidence type="ECO:0000313" key="2">
    <source>
        <dbReference type="EMBL" id="KAH7119638.1"/>
    </source>
</evidence>
<name>A0A9P9DI27_9PLEO</name>
<gene>
    <name evidence="2" type="ORF">B0J11DRAFT_582152</name>
</gene>
<keyword evidence="3" id="KW-1185">Reference proteome</keyword>
<keyword evidence="1" id="KW-0472">Membrane</keyword>
<feature type="transmembrane region" description="Helical" evidence="1">
    <location>
        <begin position="53"/>
        <end position="70"/>
    </location>
</feature>
<evidence type="ECO:0000313" key="3">
    <source>
        <dbReference type="Proteomes" id="UP000700596"/>
    </source>
</evidence>
<accession>A0A9P9DI27</accession>
<evidence type="ECO:0000256" key="1">
    <source>
        <dbReference type="SAM" id="Phobius"/>
    </source>
</evidence>
<dbReference type="EMBL" id="JAGMWT010000011">
    <property type="protein sequence ID" value="KAH7119638.1"/>
    <property type="molecule type" value="Genomic_DNA"/>
</dbReference>
<protein>
    <submittedName>
        <fullName evidence="2">Uncharacterized protein</fullName>
    </submittedName>
</protein>